<dbReference type="Proteomes" id="UP000032366">
    <property type="component" value="Unassembled WGS sequence"/>
</dbReference>
<dbReference type="Proteomes" id="UP000254100">
    <property type="component" value="Unassembled WGS sequence"/>
</dbReference>
<reference evidence="8 10" key="2">
    <citation type="submission" date="2018-06" db="EMBL/GenBank/DDBJ databases">
        <authorList>
            <consortium name="Pathogen Informatics"/>
            <person name="Doyle S."/>
        </authorList>
    </citation>
    <scope>NUCLEOTIDE SEQUENCE [LARGE SCALE GENOMIC DNA]</scope>
    <source>
        <strain evidence="8 10">NCTC13832</strain>
    </source>
</reference>
<evidence type="ECO:0000313" key="9">
    <source>
        <dbReference type="Proteomes" id="UP000032366"/>
    </source>
</evidence>
<keyword evidence="9" id="KW-1185">Reference proteome</keyword>
<dbReference type="STRING" id="569857.TP70_06165"/>
<evidence type="ECO:0000313" key="10">
    <source>
        <dbReference type="Proteomes" id="UP000254100"/>
    </source>
</evidence>
<dbReference type="InterPro" id="IPR006129">
    <property type="entry name" value="AdhesinB"/>
</dbReference>
<evidence type="ECO:0000313" key="7">
    <source>
        <dbReference type="EMBL" id="KIX90702.1"/>
    </source>
</evidence>
<dbReference type="CDD" id="cd01137">
    <property type="entry name" value="PsaA"/>
    <property type="match status" value="1"/>
</dbReference>
<dbReference type="AlphaFoldDB" id="A0A0D6XPY6"/>
<protein>
    <submittedName>
        <fullName evidence="8">Manganese ABC transporter substrate-binding lipoprotein</fullName>
    </submittedName>
    <submittedName>
        <fullName evidence="7">Manganese ABC transporter substrate-binding protein</fullName>
    </submittedName>
</protein>
<feature type="chain" id="PRO_5043119736" evidence="6">
    <location>
        <begin position="20"/>
        <end position="309"/>
    </location>
</feature>
<sequence length="309" mass="34679">MIKRILTLLVLMLVLTACSFNNNGSHDKLKVVTTNSILGDMVQNIAGDKAEVHSIVPVGQDPHEYEIKPKDVQALTDADVVVYNGFNLESGNGWFEKALKQADKSLDDKSVVRATKSVKPIYLKQGGHSDDMIDPHAWLSIKNGVQYAKNIQEALIKADDAHKKDYMKQGDAYIQKLEQLSEKSHNKFQDIPKAQRVMITSEGAFKYFAQQYDITPGYIWEINTENQGTPQQMKQAIDFVKQHHISNLLLETSVSDKSMKSLGEETDAKIFGTVYTDSIGKKGSDGDSYYKMMESNIDTIHQSMVQNNQ</sequence>
<proteinExistence type="inferred from homology"/>
<keyword evidence="3" id="KW-0479">Metal-binding</keyword>
<evidence type="ECO:0000256" key="1">
    <source>
        <dbReference type="ARBA" id="ARBA00004196"/>
    </source>
</evidence>
<dbReference type="Pfam" id="PF01297">
    <property type="entry name" value="ZnuA"/>
    <property type="match status" value="1"/>
</dbReference>
<dbReference type="RefSeq" id="WP_044360357.1">
    <property type="nucleotide sequence ID" value="NZ_JXWY01000036.1"/>
</dbReference>
<feature type="signal peptide" evidence="6">
    <location>
        <begin position="1"/>
        <end position="19"/>
    </location>
</feature>
<dbReference type="InterPro" id="IPR006128">
    <property type="entry name" value="Lipoprotein_PsaA-like"/>
</dbReference>
<comment type="subcellular location">
    <subcellularLocation>
        <location evidence="1">Cell envelope</location>
    </subcellularLocation>
</comment>
<dbReference type="PRINTS" id="PR00691">
    <property type="entry name" value="ADHESINB"/>
</dbReference>
<dbReference type="SUPFAM" id="SSF53807">
    <property type="entry name" value="Helical backbone' metal receptor"/>
    <property type="match status" value="1"/>
</dbReference>
<keyword evidence="2 5" id="KW-0813">Transport</keyword>
<evidence type="ECO:0000256" key="6">
    <source>
        <dbReference type="SAM" id="SignalP"/>
    </source>
</evidence>
<reference evidence="7 9" key="1">
    <citation type="submission" date="2015-01" db="EMBL/GenBank/DDBJ databases">
        <authorList>
            <person name="Guo J."/>
        </authorList>
    </citation>
    <scope>NUCLEOTIDE SEQUENCE [LARGE SCALE GENOMIC DNA]</scope>
    <source>
        <strain evidence="7 9">DSM 22147</strain>
    </source>
</reference>
<keyword evidence="8" id="KW-0449">Lipoprotein</keyword>
<dbReference type="OrthoDB" id="9793396at2"/>
<dbReference type="InterPro" id="IPR050492">
    <property type="entry name" value="Bact_metal-bind_prot9"/>
</dbReference>
<dbReference type="PANTHER" id="PTHR42953:SF1">
    <property type="entry name" value="METAL-BINDING PROTEIN HI_0362-RELATED"/>
    <property type="match status" value="1"/>
</dbReference>
<evidence type="ECO:0000313" key="8">
    <source>
        <dbReference type="EMBL" id="SUM56717.1"/>
    </source>
</evidence>
<dbReference type="PROSITE" id="PS51257">
    <property type="entry name" value="PROKAR_LIPOPROTEIN"/>
    <property type="match status" value="1"/>
</dbReference>
<dbReference type="NCBIfam" id="NF047355">
    <property type="entry name" value="ABC_bind_Mn_Staph"/>
    <property type="match status" value="1"/>
</dbReference>
<dbReference type="EMBL" id="JXWY01000036">
    <property type="protein sequence ID" value="KIX90702.1"/>
    <property type="molecule type" value="Genomic_DNA"/>
</dbReference>
<accession>A0A0D6XPY6</accession>
<dbReference type="PANTHER" id="PTHR42953">
    <property type="entry name" value="HIGH-AFFINITY ZINC UPTAKE SYSTEM PROTEIN ZNUA-RELATED"/>
    <property type="match status" value="1"/>
</dbReference>
<dbReference type="GO" id="GO:0030313">
    <property type="term" value="C:cell envelope"/>
    <property type="evidence" value="ECO:0007669"/>
    <property type="project" value="UniProtKB-SubCell"/>
</dbReference>
<keyword evidence="4 6" id="KW-0732">Signal</keyword>
<dbReference type="GO" id="GO:0046872">
    <property type="term" value="F:metal ion binding"/>
    <property type="evidence" value="ECO:0007669"/>
    <property type="project" value="UniProtKB-KW"/>
</dbReference>
<dbReference type="InterPro" id="IPR006127">
    <property type="entry name" value="ZnuA-like"/>
</dbReference>
<dbReference type="Gene3D" id="3.40.50.1980">
    <property type="entry name" value="Nitrogenase molybdenum iron protein domain"/>
    <property type="match status" value="2"/>
</dbReference>
<evidence type="ECO:0000256" key="4">
    <source>
        <dbReference type="ARBA" id="ARBA00022729"/>
    </source>
</evidence>
<dbReference type="GO" id="GO:0030001">
    <property type="term" value="P:metal ion transport"/>
    <property type="evidence" value="ECO:0007669"/>
    <property type="project" value="InterPro"/>
</dbReference>
<evidence type="ECO:0000256" key="5">
    <source>
        <dbReference type="RuleBase" id="RU003512"/>
    </source>
</evidence>
<gene>
    <name evidence="8" type="primary">fimA</name>
    <name evidence="8" type="ORF">NCTC13832_00373</name>
    <name evidence="7" type="ORF">TP70_06165</name>
</gene>
<dbReference type="EMBL" id="UHDT01000001">
    <property type="protein sequence ID" value="SUM56717.1"/>
    <property type="molecule type" value="Genomic_DNA"/>
</dbReference>
<organism evidence="8 10">
    <name type="scientific">Staphylococcus microti</name>
    <dbReference type="NCBI Taxonomy" id="569857"/>
    <lineage>
        <taxon>Bacteria</taxon>
        <taxon>Bacillati</taxon>
        <taxon>Bacillota</taxon>
        <taxon>Bacilli</taxon>
        <taxon>Bacillales</taxon>
        <taxon>Staphylococcaceae</taxon>
        <taxon>Staphylococcus</taxon>
    </lineage>
</organism>
<evidence type="ECO:0000256" key="2">
    <source>
        <dbReference type="ARBA" id="ARBA00022448"/>
    </source>
</evidence>
<comment type="similarity">
    <text evidence="5">Belongs to the bacterial solute-binding protein 9 family.</text>
</comment>
<dbReference type="PRINTS" id="PR00690">
    <property type="entry name" value="ADHESNFAMILY"/>
</dbReference>
<evidence type="ECO:0000256" key="3">
    <source>
        <dbReference type="ARBA" id="ARBA00022723"/>
    </source>
</evidence>
<dbReference type="GO" id="GO:0007155">
    <property type="term" value="P:cell adhesion"/>
    <property type="evidence" value="ECO:0007669"/>
    <property type="project" value="InterPro"/>
</dbReference>
<name>A0A0D6XPY6_9STAP</name>